<feature type="domain" description="Aminoacyl-tRNA synthetase class Ia" evidence="6">
    <location>
        <begin position="88"/>
        <end position="210"/>
    </location>
</feature>
<reference evidence="7 8" key="1">
    <citation type="submission" date="2019-03" db="EMBL/GenBank/DDBJ databases">
        <title>Single cell metagenomics reveals metabolic interactions within the superorganism composed of flagellate Streblomastix strix and complex community of Bacteroidetes bacteria on its surface.</title>
        <authorList>
            <person name="Treitli S.C."/>
            <person name="Kolisko M."/>
            <person name="Husnik F."/>
            <person name="Keeling P."/>
            <person name="Hampl V."/>
        </authorList>
    </citation>
    <scope>NUCLEOTIDE SEQUENCE [LARGE SCALE GENOMIC DNA]</scope>
    <source>
        <strain evidence="7">ST1C</strain>
    </source>
</reference>
<proteinExistence type="predicted"/>
<protein>
    <submittedName>
        <fullName evidence="7">Putative Isoleucine--tRNA ligase</fullName>
    </submittedName>
</protein>
<keyword evidence="1 7" id="KW-0436">Ligase</keyword>
<keyword evidence="3" id="KW-0067">ATP-binding</keyword>
<dbReference type="InterPro" id="IPR002300">
    <property type="entry name" value="aa-tRNA-synth_Ia"/>
</dbReference>
<evidence type="ECO:0000256" key="2">
    <source>
        <dbReference type="ARBA" id="ARBA00022741"/>
    </source>
</evidence>
<dbReference type="OrthoDB" id="15954at2759"/>
<dbReference type="Proteomes" id="UP000324800">
    <property type="component" value="Unassembled WGS sequence"/>
</dbReference>
<dbReference type="InterPro" id="IPR023586">
    <property type="entry name" value="Ile-tRNA-ligase_type2"/>
</dbReference>
<evidence type="ECO:0000256" key="1">
    <source>
        <dbReference type="ARBA" id="ARBA00022598"/>
    </source>
</evidence>
<dbReference type="GO" id="GO:0002161">
    <property type="term" value="F:aminoacyl-tRNA deacylase activity"/>
    <property type="evidence" value="ECO:0007669"/>
    <property type="project" value="InterPro"/>
</dbReference>
<evidence type="ECO:0000256" key="4">
    <source>
        <dbReference type="ARBA" id="ARBA00022917"/>
    </source>
</evidence>
<dbReference type="SUPFAM" id="SSF52374">
    <property type="entry name" value="Nucleotidylyl transferase"/>
    <property type="match status" value="1"/>
</dbReference>
<dbReference type="GO" id="GO:0005524">
    <property type="term" value="F:ATP binding"/>
    <property type="evidence" value="ECO:0007669"/>
    <property type="project" value="UniProtKB-KW"/>
</dbReference>
<dbReference type="InterPro" id="IPR009008">
    <property type="entry name" value="Val/Leu/Ile-tRNA-synth_edit"/>
</dbReference>
<evidence type="ECO:0000313" key="8">
    <source>
        <dbReference type="Proteomes" id="UP000324800"/>
    </source>
</evidence>
<evidence type="ECO:0000313" key="7">
    <source>
        <dbReference type="EMBL" id="KAA6388830.1"/>
    </source>
</evidence>
<dbReference type="InterPro" id="IPR014729">
    <property type="entry name" value="Rossmann-like_a/b/a_fold"/>
</dbReference>
<keyword evidence="5" id="KW-0030">Aminoacyl-tRNA synthetase</keyword>
<accession>A0A5J4W2D9</accession>
<dbReference type="EMBL" id="SNRW01003830">
    <property type="protein sequence ID" value="KAA6388830.1"/>
    <property type="molecule type" value="Genomic_DNA"/>
</dbReference>
<dbReference type="AlphaFoldDB" id="A0A5J4W2D9"/>
<dbReference type="Gene3D" id="3.40.50.620">
    <property type="entry name" value="HUPs"/>
    <property type="match status" value="1"/>
</dbReference>
<comment type="caution">
    <text evidence="7">The sequence shown here is derived from an EMBL/GenBank/DDBJ whole genome shotgun (WGS) entry which is preliminary data.</text>
</comment>
<keyword evidence="4" id="KW-0648">Protein biosynthesis</keyword>
<organism evidence="7 8">
    <name type="scientific">Streblomastix strix</name>
    <dbReference type="NCBI Taxonomy" id="222440"/>
    <lineage>
        <taxon>Eukaryota</taxon>
        <taxon>Metamonada</taxon>
        <taxon>Preaxostyla</taxon>
        <taxon>Oxymonadida</taxon>
        <taxon>Streblomastigidae</taxon>
        <taxon>Streblomastix</taxon>
    </lineage>
</organism>
<name>A0A5J4W2D9_9EUKA</name>
<dbReference type="PANTHER" id="PTHR42780">
    <property type="entry name" value="SOLEUCYL-TRNA SYNTHETASE"/>
    <property type="match status" value="1"/>
</dbReference>
<dbReference type="SUPFAM" id="SSF50677">
    <property type="entry name" value="ValRS/IleRS/LeuRS editing domain"/>
    <property type="match status" value="1"/>
</dbReference>
<dbReference type="Pfam" id="PF00133">
    <property type="entry name" value="tRNA-synt_1"/>
    <property type="match status" value="1"/>
</dbReference>
<dbReference type="GO" id="GO:0006428">
    <property type="term" value="P:isoleucyl-tRNA aminoacylation"/>
    <property type="evidence" value="ECO:0007669"/>
    <property type="project" value="TreeGrafter"/>
</dbReference>
<dbReference type="GO" id="GO:0004822">
    <property type="term" value="F:isoleucine-tRNA ligase activity"/>
    <property type="evidence" value="ECO:0007669"/>
    <property type="project" value="InterPro"/>
</dbReference>
<sequence length="365" mass="41880">MFRSFDVKDVDDVLNNSIITIKGANLEEKLKKNLFKYISDFEQISPMNAIVSGYYAKQDSGTGIVHCAPFFGQDDYSVCISGGFMTGKKFHRIKEIFDCWFESGSMPFGQLHYPFENKGVFANSFPAEFIAEGIGQTRGWFYMLLVVPTTIFGIAPFKNLIVNGIVLASNCEKMSKRLKNYTDHVGIFNRHGADVFRLYLISSPAVHADNLVFKEEGVQEIICRVLILWYNAVRVFEQCTYLFNQKVKAVGSESSSSSQTAGNDVEDFLRRYEDEKDQLDSVHYSLIPKEMPIIARNESIKLEKNKENVQIEQNKDNSDILRAMNYMQIVILLERQIREINSNFIEDSIRKCCCIHSQHRRKSCH</sequence>
<evidence type="ECO:0000259" key="6">
    <source>
        <dbReference type="Pfam" id="PF00133"/>
    </source>
</evidence>
<keyword evidence="2" id="KW-0547">Nucleotide-binding</keyword>
<evidence type="ECO:0000256" key="5">
    <source>
        <dbReference type="ARBA" id="ARBA00023146"/>
    </source>
</evidence>
<dbReference type="PANTHER" id="PTHR42780:SF1">
    <property type="entry name" value="ISOLEUCINE--TRNA LIGASE, CYTOPLASMIC"/>
    <property type="match status" value="1"/>
</dbReference>
<evidence type="ECO:0000256" key="3">
    <source>
        <dbReference type="ARBA" id="ARBA00022840"/>
    </source>
</evidence>
<gene>
    <name evidence="7" type="ORF">EZS28_015642</name>
</gene>